<dbReference type="GO" id="GO:0005886">
    <property type="term" value="C:plasma membrane"/>
    <property type="evidence" value="ECO:0007669"/>
    <property type="project" value="UniProtKB-SubCell"/>
</dbReference>
<keyword evidence="12 13" id="KW-0472">Membrane</keyword>
<keyword evidence="6 13" id="KW-0812">Transmembrane</keyword>
<dbReference type="PANTHER" id="PTHR35864">
    <property type="entry name" value="ZINC METALLOPROTEASE MJ0611-RELATED"/>
    <property type="match status" value="1"/>
</dbReference>
<evidence type="ECO:0000256" key="12">
    <source>
        <dbReference type="ARBA" id="ARBA00023136"/>
    </source>
</evidence>
<evidence type="ECO:0000256" key="5">
    <source>
        <dbReference type="ARBA" id="ARBA00022670"/>
    </source>
</evidence>
<dbReference type="InterPro" id="IPR008915">
    <property type="entry name" value="Peptidase_M50"/>
</dbReference>
<name>A0A382BCZ9_9ZZZZ</name>
<evidence type="ECO:0000256" key="7">
    <source>
        <dbReference type="ARBA" id="ARBA00022723"/>
    </source>
</evidence>
<evidence type="ECO:0000256" key="11">
    <source>
        <dbReference type="ARBA" id="ARBA00023049"/>
    </source>
</evidence>
<gene>
    <name evidence="15" type="ORF">METZ01_LOCUS164006</name>
</gene>
<comment type="similarity">
    <text evidence="3">Belongs to the peptidase M50B family.</text>
</comment>
<proteinExistence type="inferred from homology"/>
<dbReference type="AlphaFoldDB" id="A0A382BCZ9"/>
<dbReference type="EMBL" id="UINC01029059">
    <property type="protein sequence ID" value="SVB11152.1"/>
    <property type="molecule type" value="Genomic_DNA"/>
</dbReference>
<comment type="cofactor">
    <cofactor evidence="1">
        <name>Zn(2+)</name>
        <dbReference type="ChEBI" id="CHEBI:29105"/>
    </cofactor>
</comment>
<keyword evidence="5" id="KW-0645">Protease</keyword>
<feature type="transmembrane region" description="Helical" evidence="13">
    <location>
        <begin position="148"/>
        <end position="166"/>
    </location>
</feature>
<keyword evidence="4" id="KW-1003">Cell membrane</keyword>
<comment type="subcellular location">
    <subcellularLocation>
        <location evidence="2">Cell membrane</location>
        <topology evidence="2">Multi-pass membrane protein</topology>
    </subcellularLocation>
</comment>
<organism evidence="15">
    <name type="scientific">marine metagenome</name>
    <dbReference type="NCBI Taxonomy" id="408172"/>
    <lineage>
        <taxon>unclassified sequences</taxon>
        <taxon>metagenomes</taxon>
        <taxon>ecological metagenomes</taxon>
    </lineage>
</organism>
<keyword evidence="8" id="KW-0378">Hydrolase</keyword>
<feature type="transmembrane region" description="Helical" evidence="13">
    <location>
        <begin position="106"/>
        <end position="127"/>
    </location>
</feature>
<keyword evidence="10 13" id="KW-1133">Transmembrane helix</keyword>
<dbReference type="GO" id="GO:0008237">
    <property type="term" value="F:metallopeptidase activity"/>
    <property type="evidence" value="ECO:0007669"/>
    <property type="project" value="UniProtKB-KW"/>
</dbReference>
<evidence type="ECO:0000256" key="9">
    <source>
        <dbReference type="ARBA" id="ARBA00022833"/>
    </source>
</evidence>
<dbReference type="CDD" id="cd06158">
    <property type="entry name" value="S2P-M50_like_1"/>
    <property type="match status" value="1"/>
</dbReference>
<accession>A0A382BCZ9</accession>
<dbReference type="Pfam" id="PF02163">
    <property type="entry name" value="Peptidase_M50"/>
    <property type="match status" value="1"/>
</dbReference>
<reference evidence="15" key="1">
    <citation type="submission" date="2018-05" db="EMBL/GenBank/DDBJ databases">
        <authorList>
            <person name="Lanie J.A."/>
            <person name="Ng W.-L."/>
            <person name="Kazmierczak K.M."/>
            <person name="Andrzejewski T.M."/>
            <person name="Davidsen T.M."/>
            <person name="Wayne K.J."/>
            <person name="Tettelin H."/>
            <person name="Glass J.I."/>
            <person name="Rusch D."/>
            <person name="Podicherti R."/>
            <person name="Tsui H.-C.T."/>
            <person name="Winkler M.E."/>
        </authorList>
    </citation>
    <scope>NUCLEOTIDE SEQUENCE</scope>
</reference>
<evidence type="ECO:0000256" key="1">
    <source>
        <dbReference type="ARBA" id="ARBA00001947"/>
    </source>
</evidence>
<keyword evidence="11" id="KW-0482">Metalloprotease</keyword>
<feature type="transmembrane region" description="Helical" evidence="13">
    <location>
        <begin position="20"/>
        <end position="43"/>
    </location>
</feature>
<sequence length="194" mass="21609">MLGDPTAKDMDRVSFNPAMHIDIVGTIIFPLIGTLLGGGFFGWAKPVPVNPRNLRNPKRDMMLIAGAGPMMNIICTVVILLGYSLLENQLGYPKTPEQYKIARLLIVDSALISIFLAAFNMLPVFPLDGFSITYGLLPIRQAEVFGRSRQYGMMILMIILFLPDLIGIPNPVFWLLGRVSYGIFDLIARIVRLR</sequence>
<evidence type="ECO:0000256" key="2">
    <source>
        <dbReference type="ARBA" id="ARBA00004651"/>
    </source>
</evidence>
<dbReference type="PANTHER" id="PTHR35864:SF1">
    <property type="entry name" value="ZINC METALLOPROTEASE YWHC-RELATED"/>
    <property type="match status" value="1"/>
</dbReference>
<evidence type="ECO:0000256" key="13">
    <source>
        <dbReference type="SAM" id="Phobius"/>
    </source>
</evidence>
<feature type="domain" description="Peptidase M50" evidence="14">
    <location>
        <begin position="110"/>
        <end position="162"/>
    </location>
</feature>
<protein>
    <recommendedName>
        <fullName evidence="14">Peptidase M50 domain-containing protein</fullName>
    </recommendedName>
</protein>
<evidence type="ECO:0000256" key="4">
    <source>
        <dbReference type="ARBA" id="ARBA00022475"/>
    </source>
</evidence>
<dbReference type="GO" id="GO:0046872">
    <property type="term" value="F:metal ion binding"/>
    <property type="evidence" value="ECO:0007669"/>
    <property type="project" value="UniProtKB-KW"/>
</dbReference>
<dbReference type="InterPro" id="IPR044537">
    <property type="entry name" value="Rip2-like"/>
</dbReference>
<evidence type="ECO:0000256" key="10">
    <source>
        <dbReference type="ARBA" id="ARBA00022989"/>
    </source>
</evidence>
<keyword evidence="9" id="KW-0862">Zinc</keyword>
<evidence type="ECO:0000256" key="8">
    <source>
        <dbReference type="ARBA" id="ARBA00022801"/>
    </source>
</evidence>
<evidence type="ECO:0000313" key="15">
    <source>
        <dbReference type="EMBL" id="SVB11152.1"/>
    </source>
</evidence>
<feature type="transmembrane region" description="Helical" evidence="13">
    <location>
        <begin position="63"/>
        <end position="86"/>
    </location>
</feature>
<evidence type="ECO:0000259" key="14">
    <source>
        <dbReference type="Pfam" id="PF02163"/>
    </source>
</evidence>
<evidence type="ECO:0000256" key="3">
    <source>
        <dbReference type="ARBA" id="ARBA00007931"/>
    </source>
</evidence>
<keyword evidence="7" id="KW-0479">Metal-binding</keyword>
<dbReference type="InterPro" id="IPR052348">
    <property type="entry name" value="Metallopeptidase_M50B"/>
</dbReference>
<evidence type="ECO:0000256" key="6">
    <source>
        <dbReference type="ARBA" id="ARBA00022692"/>
    </source>
</evidence>
<dbReference type="GO" id="GO:0006508">
    <property type="term" value="P:proteolysis"/>
    <property type="evidence" value="ECO:0007669"/>
    <property type="project" value="UniProtKB-KW"/>
</dbReference>